<keyword evidence="3" id="KW-1185">Reference proteome</keyword>
<gene>
    <name evidence="2" type="ORF">K504DRAFT_87163</name>
</gene>
<organism evidence="2 3">
    <name type="scientific">Pleomassaria siparia CBS 279.74</name>
    <dbReference type="NCBI Taxonomy" id="1314801"/>
    <lineage>
        <taxon>Eukaryota</taxon>
        <taxon>Fungi</taxon>
        <taxon>Dikarya</taxon>
        <taxon>Ascomycota</taxon>
        <taxon>Pezizomycotina</taxon>
        <taxon>Dothideomycetes</taxon>
        <taxon>Pleosporomycetidae</taxon>
        <taxon>Pleosporales</taxon>
        <taxon>Pleomassariaceae</taxon>
        <taxon>Pleomassaria</taxon>
    </lineage>
</organism>
<evidence type="ECO:0000256" key="1">
    <source>
        <dbReference type="SAM" id="MobiDB-lite"/>
    </source>
</evidence>
<sequence>MHCDAFVMRSWLMDRWRWVITVWCNDGLTLPDESKPGRNWDGCQMAAKTRHAISALRMTCRIPAPLSPAVQCSAVHRQRRETGRERERERERERDVSTVRTN</sequence>
<accession>A0A6G1JZB6</accession>
<feature type="compositionally biased region" description="Basic and acidic residues" evidence="1">
    <location>
        <begin position="80"/>
        <end position="102"/>
    </location>
</feature>
<dbReference type="AlphaFoldDB" id="A0A6G1JZB6"/>
<dbReference type="Proteomes" id="UP000799428">
    <property type="component" value="Unassembled WGS sequence"/>
</dbReference>
<proteinExistence type="predicted"/>
<evidence type="ECO:0000313" key="2">
    <source>
        <dbReference type="EMBL" id="KAF2705956.1"/>
    </source>
</evidence>
<feature type="region of interest" description="Disordered" evidence="1">
    <location>
        <begin position="73"/>
        <end position="102"/>
    </location>
</feature>
<evidence type="ECO:0000313" key="3">
    <source>
        <dbReference type="Proteomes" id="UP000799428"/>
    </source>
</evidence>
<reference evidence="2" key="1">
    <citation type="journal article" date="2020" name="Stud. Mycol.">
        <title>101 Dothideomycetes genomes: a test case for predicting lifestyles and emergence of pathogens.</title>
        <authorList>
            <person name="Haridas S."/>
            <person name="Albert R."/>
            <person name="Binder M."/>
            <person name="Bloem J."/>
            <person name="Labutti K."/>
            <person name="Salamov A."/>
            <person name="Andreopoulos B."/>
            <person name="Baker S."/>
            <person name="Barry K."/>
            <person name="Bills G."/>
            <person name="Bluhm B."/>
            <person name="Cannon C."/>
            <person name="Castanera R."/>
            <person name="Culley D."/>
            <person name="Daum C."/>
            <person name="Ezra D."/>
            <person name="Gonzalez J."/>
            <person name="Henrissat B."/>
            <person name="Kuo A."/>
            <person name="Liang C."/>
            <person name="Lipzen A."/>
            <person name="Lutzoni F."/>
            <person name="Magnuson J."/>
            <person name="Mondo S."/>
            <person name="Nolan M."/>
            <person name="Ohm R."/>
            <person name="Pangilinan J."/>
            <person name="Park H.-J."/>
            <person name="Ramirez L."/>
            <person name="Alfaro M."/>
            <person name="Sun H."/>
            <person name="Tritt A."/>
            <person name="Yoshinaga Y."/>
            <person name="Zwiers L.-H."/>
            <person name="Turgeon B."/>
            <person name="Goodwin S."/>
            <person name="Spatafora J."/>
            <person name="Crous P."/>
            <person name="Grigoriev I."/>
        </authorList>
    </citation>
    <scope>NUCLEOTIDE SEQUENCE</scope>
    <source>
        <strain evidence="2">CBS 279.74</strain>
    </source>
</reference>
<name>A0A6G1JZB6_9PLEO</name>
<protein>
    <submittedName>
        <fullName evidence="2">Uncharacterized protein</fullName>
    </submittedName>
</protein>
<dbReference type="EMBL" id="MU005777">
    <property type="protein sequence ID" value="KAF2705956.1"/>
    <property type="molecule type" value="Genomic_DNA"/>
</dbReference>